<proteinExistence type="predicted"/>
<evidence type="ECO:0000313" key="2">
    <source>
        <dbReference type="EMBL" id="BFO16138.1"/>
    </source>
</evidence>
<gene>
    <name evidence="2" type="ORF">SHKM778_25260</name>
</gene>
<protein>
    <recommendedName>
        <fullName evidence="1">DUF397 domain-containing protein</fullName>
    </recommendedName>
</protein>
<organism evidence="2">
    <name type="scientific">Streptomyces haneummycinicus</name>
    <dbReference type="NCBI Taxonomy" id="3074435"/>
    <lineage>
        <taxon>Bacteria</taxon>
        <taxon>Bacillati</taxon>
        <taxon>Actinomycetota</taxon>
        <taxon>Actinomycetes</taxon>
        <taxon>Kitasatosporales</taxon>
        <taxon>Streptomycetaceae</taxon>
        <taxon>Streptomyces</taxon>
    </lineage>
</organism>
<dbReference type="EMBL" id="AP035768">
    <property type="protein sequence ID" value="BFO16138.1"/>
    <property type="molecule type" value="Genomic_DNA"/>
</dbReference>
<name>A0AAT9HFN4_9ACTN</name>
<feature type="domain" description="DUF397" evidence="1">
    <location>
        <begin position="14"/>
        <end position="51"/>
    </location>
</feature>
<dbReference type="InterPro" id="IPR007278">
    <property type="entry name" value="DUF397"/>
</dbReference>
<reference evidence="2" key="1">
    <citation type="submission" date="2024-06" db="EMBL/GenBank/DDBJ databases">
        <authorList>
            <consortium name="consrtm"/>
            <person name="Uemura M."/>
            <person name="Terahara T."/>
        </authorList>
    </citation>
    <scope>NUCLEOTIDE SEQUENCE</scope>
    <source>
        <strain evidence="2">KM77-8</strain>
    </source>
</reference>
<dbReference type="Pfam" id="PF04149">
    <property type="entry name" value="DUF397"/>
    <property type="match status" value="1"/>
</dbReference>
<evidence type="ECO:0000259" key="1">
    <source>
        <dbReference type="Pfam" id="PF04149"/>
    </source>
</evidence>
<dbReference type="AlphaFoldDB" id="A0AAT9HFN4"/>
<accession>A0AAT9HFN4</accession>
<reference evidence="2" key="2">
    <citation type="submission" date="2024-07" db="EMBL/GenBank/DDBJ databases">
        <title>Streptomyces haneummycinica sp. nov., a new antibiotic-producing actinobacterium isolated from marine sediment.</title>
        <authorList>
            <person name="Uemura M."/>
            <person name="Hamada M."/>
            <person name="Hirano S."/>
            <person name="Kobayashi K."/>
            <person name="Ohshiro T."/>
            <person name="Kobayashi T."/>
            <person name="Terahara T."/>
        </authorList>
    </citation>
    <scope>NUCLEOTIDE SEQUENCE</scope>
    <source>
        <strain evidence="2">KM77-8</strain>
    </source>
</reference>
<sequence>MLAEEQLQRVRRRDCVEVAPAFSTVYVRDSKNRALPSITVSAERWTAFVGFAAGR</sequence>